<evidence type="ECO:0000256" key="1">
    <source>
        <dbReference type="ARBA" id="ARBA00022679"/>
    </source>
</evidence>
<feature type="domain" description="Trichothecene 3-O-acetyltransferase-like N-terminal" evidence="2">
    <location>
        <begin position="18"/>
        <end position="182"/>
    </location>
</feature>
<accession>A0A6A7B976</accession>
<dbReference type="OrthoDB" id="1862401at2759"/>
<name>A0A6A7B976_9PLEO</name>
<keyword evidence="4" id="KW-1185">Reference proteome</keyword>
<dbReference type="Pfam" id="PF22664">
    <property type="entry name" value="TRI-like_N"/>
    <property type="match status" value="1"/>
</dbReference>
<evidence type="ECO:0000259" key="2">
    <source>
        <dbReference type="Pfam" id="PF22664"/>
    </source>
</evidence>
<dbReference type="EMBL" id="MU006300">
    <property type="protein sequence ID" value="KAF2851954.1"/>
    <property type="molecule type" value="Genomic_DNA"/>
</dbReference>
<dbReference type="Gene3D" id="3.30.559.10">
    <property type="entry name" value="Chloramphenicol acetyltransferase-like domain"/>
    <property type="match status" value="1"/>
</dbReference>
<dbReference type="GO" id="GO:0016740">
    <property type="term" value="F:transferase activity"/>
    <property type="evidence" value="ECO:0007669"/>
    <property type="project" value="UniProtKB-KW"/>
</dbReference>
<organism evidence="3 4">
    <name type="scientific">Plenodomus tracheiphilus IPT5</name>
    <dbReference type="NCBI Taxonomy" id="1408161"/>
    <lineage>
        <taxon>Eukaryota</taxon>
        <taxon>Fungi</taxon>
        <taxon>Dikarya</taxon>
        <taxon>Ascomycota</taxon>
        <taxon>Pezizomycotina</taxon>
        <taxon>Dothideomycetes</taxon>
        <taxon>Pleosporomycetidae</taxon>
        <taxon>Pleosporales</taxon>
        <taxon>Pleosporineae</taxon>
        <taxon>Leptosphaeriaceae</taxon>
        <taxon>Plenodomus</taxon>
    </lineage>
</organism>
<sequence length="183" mass="20661">MKELHLSCIDQQSHLRSYGRVLLIFKFEHTQCSKTAIDTLRGGLVGLLHQFPYLAGMVEPVHDTNRSVKVLYPDSGPYEGHAARIFRADSTLVDDPAFDYQTLQAENFPYTAFPAKHFCPRSLVDHYGLDNGDRYATDYTNFSNEVPLPVLATQATFIKGGLILSFWIYHSIADGTGWGRIFE</sequence>
<evidence type="ECO:0000313" key="3">
    <source>
        <dbReference type="EMBL" id="KAF2851954.1"/>
    </source>
</evidence>
<evidence type="ECO:0000313" key="4">
    <source>
        <dbReference type="Proteomes" id="UP000799423"/>
    </source>
</evidence>
<dbReference type="InterPro" id="IPR023213">
    <property type="entry name" value="CAT-like_dom_sf"/>
</dbReference>
<dbReference type="Proteomes" id="UP000799423">
    <property type="component" value="Unassembled WGS sequence"/>
</dbReference>
<protein>
    <recommendedName>
        <fullName evidence="2">Trichothecene 3-O-acetyltransferase-like N-terminal domain-containing protein</fullName>
    </recommendedName>
</protein>
<keyword evidence="1" id="KW-0808">Transferase</keyword>
<dbReference type="InterPro" id="IPR054710">
    <property type="entry name" value="Tri101-like_N"/>
</dbReference>
<gene>
    <name evidence="3" type="ORF">T440DRAFT_393426</name>
</gene>
<dbReference type="AlphaFoldDB" id="A0A6A7B976"/>
<reference evidence="3" key="1">
    <citation type="submission" date="2020-01" db="EMBL/GenBank/DDBJ databases">
        <authorList>
            <consortium name="DOE Joint Genome Institute"/>
            <person name="Haridas S."/>
            <person name="Albert R."/>
            <person name="Binder M."/>
            <person name="Bloem J."/>
            <person name="Labutti K."/>
            <person name="Salamov A."/>
            <person name="Andreopoulos B."/>
            <person name="Baker S.E."/>
            <person name="Barry K."/>
            <person name="Bills G."/>
            <person name="Bluhm B.H."/>
            <person name="Cannon C."/>
            <person name="Castanera R."/>
            <person name="Culley D.E."/>
            <person name="Daum C."/>
            <person name="Ezra D."/>
            <person name="Gonzalez J.B."/>
            <person name="Henrissat B."/>
            <person name="Kuo A."/>
            <person name="Liang C."/>
            <person name="Lipzen A."/>
            <person name="Lutzoni F."/>
            <person name="Magnuson J."/>
            <person name="Mondo S."/>
            <person name="Nolan M."/>
            <person name="Ohm R."/>
            <person name="Pangilinan J."/>
            <person name="Park H.-J."/>
            <person name="Ramirez L."/>
            <person name="Alfaro M."/>
            <person name="Sun H."/>
            <person name="Tritt A."/>
            <person name="Yoshinaga Y."/>
            <person name="Zwiers L.-H."/>
            <person name="Turgeon B.G."/>
            <person name="Goodwin S.B."/>
            <person name="Spatafora J.W."/>
            <person name="Crous P.W."/>
            <person name="Grigoriev I.V."/>
        </authorList>
    </citation>
    <scope>NUCLEOTIDE SEQUENCE</scope>
    <source>
        <strain evidence="3">IPT5</strain>
    </source>
</reference>
<proteinExistence type="predicted"/>
<feature type="non-terminal residue" evidence="3">
    <location>
        <position position="183"/>
    </location>
</feature>